<keyword evidence="1" id="KW-1133">Transmembrane helix</keyword>
<dbReference type="Proteomes" id="UP000076874">
    <property type="component" value="Unassembled WGS sequence"/>
</dbReference>
<evidence type="ECO:0000313" key="4">
    <source>
        <dbReference type="Proteomes" id="UP000076874"/>
    </source>
</evidence>
<dbReference type="STRING" id="1081102.A0A167TGS5"/>
<sequence length="407" mass="44519">MVSSFYRRAAWAVGGPFCLWTAFMLLAISPYFQRHFLYSHRVLAWWQDANEPQQWGFAKNQVTPFYLHTEDGESIHAWHVLPLPAYRQHEAALQAQPTGLCRDITTAESFRILKEDPTAQLIIYFHGNAGHLPSVVRAPSYHTFTATSNYHVLAIDYRGFGLSSGAPSEAGLVRDAAAVVDFALTAAGLPPHRVLLLGHSLGTAVATAVAERYAAVDFAGLLLVAGFSSLPDMLAGYAIAGWVPVLRPLRTWPHVLQRVLAFVVDHWRTGDRLGRLVDGVVRRGADDDNDDGPTRRRMRVSLLHAADDWDIPSHEDDKLFAAAVAPFGGGGDSAADADDDDGAKPTYTGADAFVKEWRHGGVTVRQELVPRGGHNKIVHSSPVVLEIMRAFDEARAHVAQTQGNAVP</sequence>
<dbReference type="SUPFAM" id="SSF53474">
    <property type="entry name" value="alpha/beta-Hydrolases"/>
    <property type="match status" value="1"/>
</dbReference>
<dbReference type="Gene3D" id="3.40.50.1820">
    <property type="entry name" value="alpha/beta hydrolase"/>
    <property type="match status" value="1"/>
</dbReference>
<protein>
    <recommendedName>
        <fullName evidence="2">Serine aminopeptidase S33 domain-containing protein</fullName>
    </recommendedName>
</protein>
<comment type="caution">
    <text evidence="3">The sequence shown here is derived from an EMBL/GenBank/DDBJ whole genome shotgun (WGS) entry which is preliminary data.</text>
</comment>
<accession>A0A167TGS5</accession>
<feature type="domain" description="Serine aminopeptidase S33" evidence="2">
    <location>
        <begin position="119"/>
        <end position="268"/>
    </location>
</feature>
<dbReference type="InterPro" id="IPR022742">
    <property type="entry name" value="Hydrolase_4"/>
</dbReference>
<keyword evidence="1" id="KW-0472">Membrane</keyword>
<dbReference type="EMBL" id="AZHD01000009">
    <property type="protein sequence ID" value="OAA60587.1"/>
    <property type="molecule type" value="Genomic_DNA"/>
</dbReference>
<evidence type="ECO:0000313" key="3">
    <source>
        <dbReference type="EMBL" id="OAA60587.1"/>
    </source>
</evidence>
<gene>
    <name evidence="3" type="ORF">SPI_05711</name>
</gene>
<name>A0A167TGS5_9HYPO</name>
<dbReference type="PANTHER" id="PTHR12277:SF81">
    <property type="entry name" value="PROTEIN ABHD13"/>
    <property type="match status" value="1"/>
</dbReference>
<dbReference type="AlphaFoldDB" id="A0A167TGS5"/>
<dbReference type="OrthoDB" id="446723at2759"/>
<keyword evidence="1" id="KW-0812">Transmembrane</keyword>
<evidence type="ECO:0000259" key="2">
    <source>
        <dbReference type="Pfam" id="PF12146"/>
    </source>
</evidence>
<reference evidence="3 4" key="1">
    <citation type="journal article" date="2016" name="Genome Biol. Evol.">
        <title>Divergent and convergent evolution of fungal pathogenicity.</title>
        <authorList>
            <person name="Shang Y."/>
            <person name="Xiao G."/>
            <person name="Zheng P."/>
            <person name="Cen K."/>
            <person name="Zhan S."/>
            <person name="Wang C."/>
        </authorList>
    </citation>
    <scope>NUCLEOTIDE SEQUENCE [LARGE SCALE GENOMIC DNA]</scope>
    <source>
        <strain evidence="3 4">RCEF 264</strain>
    </source>
</reference>
<evidence type="ECO:0000256" key="1">
    <source>
        <dbReference type="SAM" id="Phobius"/>
    </source>
</evidence>
<organism evidence="3 4">
    <name type="scientific">Niveomyces insectorum RCEF 264</name>
    <dbReference type="NCBI Taxonomy" id="1081102"/>
    <lineage>
        <taxon>Eukaryota</taxon>
        <taxon>Fungi</taxon>
        <taxon>Dikarya</taxon>
        <taxon>Ascomycota</taxon>
        <taxon>Pezizomycotina</taxon>
        <taxon>Sordariomycetes</taxon>
        <taxon>Hypocreomycetidae</taxon>
        <taxon>Hypocreales</taxon>
        <taxon>Cordycipitaceae</taxon>
        <taxon>Niveomyces</taxon>
    </lineage>
</organism>
<keyword evidence="4" id="KW-1185">Reference proteome</keyword>
<dbReference type="PANTHER" id="PTHR12277">
    <property type="entry name" value="ALPHA/BETA HYDROLASE DOMAIN-CONTAINING PROTEIN"/>
    <property type="match status" value="1"/>
</dbReference>
<feature type="transmembrane region" description="Helical" evidence="1">
    <location>
        <begin position="9"/>
        <end position="32"/>
    </location>
</feature>
<dbReference type="Pfam" id="PF12146">
    <property type="entry name" value="Hydrolase_4"/>
    <property type="match status" value="1"/>
</dbReference>
<proteinExistence type="predicted"/>
<dbReference type="InterPro" id="IPR029058">
    <property type="entry name" value="AB_hydrolase_fold"/>
</dbReference>